<comment type="caution">
    <text evidence="1">The sequence shown here is derived from an EMBL/GenBank/DDBJ whole genome shotgun (WGS) entry which is preliminary data.</text>
</comment>
<evidence type="ECO:0000313" key="2">
    <source>
        <dbReference type="Proteomes" id="UP000558688"/>
    </source>
</evidence>
<protein>
    <submittedName>
        <fullName evidence="1">Uncharacterized protein</fullName>
    </submittedName>
</protein>
<sequence length="237" mass="26223">MEPYLLCPDGLKVVPEIFGQGGGRFNGTVIGPGSIDYGVVVRRKGKKRLISSGSDQGIGKAAQPDYFYTNGTGAMMFLNIPEGFASVLSDRAGYFRLAILSVGEKPYCVAAFKITHGDPTRKESIEGRHSRLTYNVQPEEVSSRDLNTGKEHQMVTHKVEPNQGKIIATSGLREETFDHTLFQSGGGCYVWIHNGEIERSETCLSDKVSADFDIKESLMAFENSRDRAEYYRAFYGL</sequence>
<organism evidence="1 2">
    <name type="scientific">Fusarium oxysporum</name>
    <name type="common">Fusarium vascular wilt</name>
    <dbReference type="NCBI Taxonomy" id="5507"/>
    <lineage>
        <taxon>Eukaryota</taxon>
        <taxon>Fungi</taxon>
        <taxon>Dikarya</taxon>
        <taxon>Ascomycota</taxon>
        <taxon>Pezizomycotina</taxon>
        <taxon>Sordariomycetes</taxon>
        <taxon>Hypocreomycetidae</taxon>
        <taxon>Hypocreales</taxon>
        <taxon>Nectriaceae</taxon>
        <taxon>Fusarium</taxon>
        <taxon>Fusarium oxysporum species complex</taxon>
    </lineage>
</organism>
<proteinExistence type="predicted"/>
<dbReference type="Proteomes" id="UP000558688">
    <property type="component" value="Unassembled WGS sequence"/>
</dbReference>
<evidence type="ECO:0000313" key="1">
    <source>
        <dbReference type="EMBL" id="KAF5239369.1"/>
    </source>
</evidence>
<reference evidence="1" key="1">
    <citation type="submission" date="2020-02" db="EMBL/GenBank/DDBJ databases">
        <title>Identification and distribution of gene clusters putatively required for synthesis of sphingolipid metabolism inhibitors in phylogenetically diverse species of the filamentous fungus Fusarium.</title>
        <authorList>
            <person name="Kim H.-S."/>
            <person name="Busman M."/>
            <person name="Brown D.W."/>
            <person name="Divon H."/>
            <person name="Uhlig S."/>
            <person name="Proctor R.H."/>
        </authorList>
    </citation>
    <scope>NUCLEOTIDE SEQUENCE [LARGE SCALE GENOMIC DNA]</scope>
    <source>
        <strain evidence="1">NRRL 39464</strain>
    </source>
</reference>
<dbReference type="AlphaFoldDB" id="A0A8H4Z3S5"/>
<dbReference type="EMBL" id="JAAFOW010004136">
    <property type="protein sequence ID" value="KAF5239369.1"/>
    <property type="molecule type" value="Genomic_DNA"/>
</dbReference>
<name>A0A8H4Z3S5_FUSOX</name>
<accession>A0A8H4Z3S5</accession>
<gene>
    <name evidence="1" type="ORF">FOXYS1_15496</name>
</gene>